<dbReference type="SMART" id="SM00526">
    <property type="entry name" value="H15"/>
    <property type="match status" value="1"/>
</dbReference>
<dbReference type="SUPFAM" id="SSF46785">
    <property type="entry name" value="Winged helix' DNA-binding domain"/>
    <property type="match status" value="1"/>
</dbReference>
<dbReference type="InterPro" id="IPR005818">
    <property type="entry name" value="Histone_H1/H5_H15"/>
</dbReference>
<feature type="compositionally biased region" description="Basic residues" evidence="1">
    <location>
        <begin position="827"/>
        <end position="836"/>
    </location>
</feature>
<dbReference type="Gramene" id="KMS95853">
    <property type="protein sequence ID" value="KMS95853"/>
    <property type="gene ID" value="BVRB_004320"/>
</dbReference>
<feature type="compositionally biased region" description="Polar residues" evidence="1">
    <location>
        <begin position="1009"/>
        <end position="1027"/>
    </location>
</feature>
<evidence type="ECO:0000259" key="2">
    <source>
        <dbReference type="PROSITE" id="PS51504"/>
    </source>
</evidence>
<feature type="compositionally biased region" description="Basic and acidic residues" evidence="1">
    <location>
        <begin position="781"/>
        <end position="791"/>
    </location>
</feature>
<protein>
    <recommendedName>
        <fullName evidence="2">H15 domain-containing protein</fullName>
    </recommendedName>
</protein>
<feature type="compositionally biased region" description="Basic and acidic residues" evidence="1">
    <location>
        <begin position="155"/>
        <end position="164"/>
    </location>
</feature>
<proteinExistence type="predicted"/>
<gene>
    <name evidence="3" type="ORF">BVRB_004320</name>
</gene>
<dbReference type="eggNOG" id="ENOG502R0ZN">
    <property type="taxonomic scope" value="Eukaryota"/>
</dbReference>
<dbReference type="Pfam" id="PF00538">
    <property type="entry name" value="Linker_histone"/>
    <property type="match status" value="1"/>
</dbReference>
<feature type="region of interest" description="Disordered" evidence="1">
    <location>
        <begin position="773"/>
        <end position="795"/>
    </location>
</feature>
<dbReference type="InterPro" id="IPR036390">
    <property type="entry name" value="WH_DNA-bd_sf"/>
</dbReference>
<sequence length="1042" mass="117916">MDSPTTTPLLSSEQTTLMDKLKETIFKLANVDPNRPLSPSQISLIQQRLVFAFSVLHTPTHPTYSVMIQSAIKELKEEDGSNEEKISEYIKENYDDLPWAHDAYLSHHLSKLCEYGEIEIVCTSSACKRYVTSARGVIQEHNVGKRKPRRRLARNRKEGVIQDDKERKSVGENVVKVCENVIEFEEEDISVFERSRVEQRRRSLIVMEDEDDEVDEAAIVIAEENVYNNSQELVVENVRPEAPELDVEEPAMKFKESDLMIVPYVGNTLVSVGESGGRNPVIVCALAELPKMKQQVCQNIPKKRLKVRQEKWEVSLETMLSLPAKDVGCNRVEQDQQHELLSQRGVETEVSAGLGSEMVPPWLTPMLKGNYFIPCSLHADLSKSECKMFCLDCMGDAFCANCLSHHNESHRVVQIRRSSYHNVVRVNEIQRHLDISSVQTYIINSAKIVFLNARPQPGSGRNIAKTCESCNRSLLDSSRFCSLACKLCATLLRSSKFKMPVDQNQQTCKSSFIEDEMLETQKHLEPSYPSILEDLMSMDDEENLPLQKVLEKCGKQKKHAEKKFTSKAPLPQETQRHNDVQLEAPMTAVVEGNCEQEIKVDAVASLYQQQELLSKPAADSILKQKNKPLKKDGQGRPRKAMKKLSNAATGQKSSRGRPRKQKETITEDAMADPRLELLQVELYKPAINDQQTQVQIKKTKKDRGGKPLKLIEATKEGKQASLDLYLQSQEGLSELVNQCSAQLPENDGRGSRRKLIEATKDDAEAFIDMHLQIQEGPFKSSTDRRTPRKQAEATTEYAAGCSNLHTYQQEESSEPSTNLHSQEQSKRVKKGRGRPRKQTEVADSTASSKLAPHQHPLLQFKNHKNKLLKKDGQGSPRKVQEECKKDSEGSANLHLQNYKQEVNKDDSEAPLYLPHMAEETECKVDCPDAEHEKSQNEVQRIPETGQVMPPLCDYIYQCAEKQKLDGGGQLPEETKLTNSSDNQPDQQREVKPYSQEQEVKKGEFEDQARPTSKSTKSTEMQVPLSSKDQLRSRIKRQAQDST</sequence>
<feature type="compositionally biased region" description="Polar residues" evidence="1">
    <location>
        <begin position="976"/>
        <end position="985"/>
    </location>
</feature>
<evidence type="ECO:0000313" key="3">
    <source>
        <dbReference type="EMBL" id="KMS95853.1"/>
    </source>
</evidence>
<feature type="domain" description="H15" evidence="2">
    <location>
        <begin position="60"/>
        <end position="134"/>
    </location>
</feature>
<feature type="region of interest" description="Disordered" evidence="1">
    <location>
        <begin position="143"/>
        <end position="164"/>
    </location>
</feature>
<dbReference type="Proteomes" id="UP000035740">
    <property type="component" value="Unassembled WGS sequence"/>
</dbReference>
<dbReference type="InterPro" id="IPR006734">
    <property type="entry name" value="PLATZ"/>
</dbReference>
<name>A0A0J8B7A8_BETVV</name>
<evidence type="ECO:0000313" key="4">
    <source>
        <dbReference type="Proteomes" id="UP000035740"/>
    </source>
</evidence>
<dbReference type="PROSITE" id="PS51504">
    <property type="entry name" value="H15"/>
    <property type="match status" value="1"/>
</dbReference>
<dbReference type="GO" id="GO:0003677">
    <property type="term" value="F:DNA binding"/>
    <property type="evidence" value="ECO:0007669"/>
    <property type="project" value="InterPro"/>
</dbReference>
<feature type="compositionally biased region" description="Basic and acidic residues" evidence="1">
    <location>
        <begin position="868"/>
        <end position="880"/>
    </location>
</feature>
<dbReference type="GO" id="GO:0000786">
    <property type="term" value="C:nucleosome"/>
    <property type="evidence" value="ECO:0007669"/>
    <property type="project" value="InterPro"/>
</dbReference>
<dbReference type="InterPro" id="IPR036388">
    <property type="entry name" value="WH-like_DNA-bd_sf"/>
</dbReference>
<dbReference type="KEGG" id="bvg:104883894"/>
<dbReference type="Gene3D" id="1.10.10.10">
    <property type="entry name" value="Winged helix-like DNA-binding domain superfamily/Winged helix DNA-binding domain"/>
    <property type="match status" value="1"/>
</dbReference>
<feature type="compositionally biased region" description="Basic and acidic residues" evidence="1">
    <location>
        <begin position="986"/>
        <end position="1008"/>
    </location>
</feature>
<feature type="compositionally biased region" description="Basic residues" evidence="1">
    <location>
        <begin position="144"/>
        <end position="154"/>
    </location>
</feature>
<dbReference type="OrthoDB" id="1750690at2759"/>
<feature type="region of interest" description="Disordered" evidence="1">
    <location>
        <begin position="965"/>
        <end position="1042"/>
    </location>
</feature>
<organism evidence="3 4">
    <name type="scientific">Beta vulgaris subsp. vulgaris</name>
    <name type="common">Beet</name>
    <dbReference type="NCBI Taxonomy" id="3555"/>
    <lineage>
        <taxon>Eukaryota</taxon>
        <taxon>Viridiplantae</taxon>
        <taxon>Streptophyta</taxon>
        <taxon>Embryophyta</taxon>
        <taxon>Tracheophyta</taxon>
        <taxon>Spermatophyta</taxon>
        <taxon>Magnoliopsida</taxon>
        <taxon>eudicotyledons</taxon>
        <taxon>Gunneridae</taxon>
        <taxon>Pentapetalae</taxon>
        <taxon>Caryophyllales</taxon>
        <taxon>Chenopodiaceae</taxon>
        <taxon>Betoideae</taxon>
        <taxon>Beta</taxon>
    </lineage>
</organism>
<evidence type="ECO:0000256" key="1">
    <source>
        <dbReference type="SAM" id="MobiDB-lite"/>
    </source>
</evidence>
<dbReference type="GO" id="GO:0006334">
    <property type="term" value="P:nucleosome assembly"/>
    <property type="evidence" value="ECO:0007669"/>
    <property type="project" value="InterPro"/>
</dbReference>
<feature type="compositionally biased region" description="Polar residues" evidence="1">
    <location>
        <begin position="807"/>
        <end position="822"/>
    </location>
</feature>
<dbReference type="Pfam" id="PF04640">
    <property type="entry name" value="PLATZ"/>
    <property type="match status" value="1"/>
</dbReference>
<dbReference type="PANTHER" id="PTHR31065:SF35">
    <property type="entry name" value="PLATZ TRANSCRIPTION FACTOR FAMILY PROTEIN"/>
    <property type="match status" value="1"/>
</dbReference>
<feature type="region of interest" description="Disordered" evidence="1">
    <location>
        <begin position="807"/>
        <end position="880"/>
    </location>
</feature>
<accession>A0A0J8B7A8</accession>
<feature type="region of interest" description="Disordered" evidence="1">
    <location>
        <begin position="618"/>
        <end position="666"/>
    </location>
</feature>
<reference evidence="3 4" key="1">
    <citation type="journal article" date="2014" name="Nature">
        <title>The genome of the recently domesticated crop plant sugar beet (Beta vulgaris).</title>
        <authorList>
            <person name="Dohm J.C."/>
            <person name="Minoche A.E."/>
            <person name="Holtgrawe D."/>
            <person name="Capella-Gutierrez S."/>
            <person name="Zakrzewski F."/>
            <person name="Tafer H."/>
            <person name="Rupp O."/>
            <person name="Sorensen T.R."/>
            <person name="Stracke R."/>
            <person name="Reinhardt R."/>
            <person name="Goesmann A."/>
            <person name="Kraft T."/>
            <person name="Schulz B."/>
            <person name="Stadler P.F."/>
            <person name="Schmidt T."/>
            <person name="Gabaldon T."/>
            <person name="Lehrach H."/>
            <person name="Weisshaar B."/>
            <person name="Himmelbauer H."/>
        </authorList>
    </citation>
    <scope>NUCLEOTIDE SEQUENCE [LARGE SCALE GENOMIC DNA]</scope>
    <source>
        <tissue evidence="3">Taproot</tissue>
    </source>
</reference>
<dbReference type="EMBL" id="KQ090430">
    <property type="protein sequence ID" value="KMS95853.1"/>
    <property type="molecule type" value="Genomic_DNA"/>
</dbReference>
<keyword evidence="4" id="KW-1185">Reference proteome</keyword>
<dbReference type="AlphaFoldDB" id="A0A0J8B7A8"/>
<dbReference type="OMA" id="RELGCKE"/>
<dbReference type="PANTHER" id="PTHR31065">
    <property type="entry name" value="PLATZ TRANSCRIPTION FACTOR FAMILY PROTEIN"/>
    <property type="match status" value="1"/>
</dbReference>